<dbReference type="AlphaFoldDB" id="A0A450Y004"/>
<sequence length="167" mass="18609">MLSRRKIRDEPFLHLDNGPIILRFSNIMKLCSACLLGIDCRYDGGNNKNEKILRLLRRETLIPICPEQLGGLPTPRVPAEQREQRVVIEKGDDVTENFHKGAREALRLARLYGVQEAILKQRSPSCGVGQIYDGTFSGRVIAGNGVTAALLQENGLKVISEEGLFRP</sequence>
<dbReference type="EMBL" id="CAADFM010000313">
    <property type="protein sequence ID" value="VFK21713.1"/>
    <property type="molecule type" value="Genomic_DNA"/>
</dbReference>
<gene>
    <name evidence="1" type="ORF">BECKLPF1236A_GA0070988_103132</name>
    <name evidence="2" type="ORF">BECKLPF1236C_GA0070990_103072</name>
</gene>
<reference evidence="2" key="1">
    <citation type="submission" date="2019-02" db="EMBL/GenBank/DDBJ databases">
        <authorList>
            <person name="Gruber-Vodicka R. H."/>
            <person name="Seah K. B. B."/>
        </authorList>
    </citation>
    <scope>NUCLEOTIDE SEQUENCE</scope>
    <source>
        <strain evidence="1">BECK_S312</strain>
        <strain evidence="2">BECK_S426</strain>
    </source>
</reference>
<dbReference type="PANTHER" id="PTHR30087">
    <property type="entry name" value="INNER MEMBRANE PROTEIN"/>
    <property type="match status" value="1"/>
</dbReference>
<dbReference type="PANTHER" id="PTHR30087:SF1">
    <property type="entry name" value="HYPOTHETICAL CYTOSOLIC PROTEIN"/>
    <property type="match status" value="1"/>
</dbReference>
<accession>A0A450Y004</accession>
<proteinExistence type="predicted"/>
<evidence type="ECO:0000313" key="2">
    <source>
        <dbReference type="EMBL" id="VFK34863.1"/>
    </source>
</evidence>
<dbReference type="InterPro" id="IPR007553">
    <property type="entry name" value="2-thiour_desulf"/>
</dbReference>
<dbReference type="Pfam" id="PF04463">
    <property type="entry name" value="2-thiour_desulf"/>
    <property type="match status" value="1"/>
</dbReference>
<protein>
    <submittedName>
        <fullName evidence="2">Uncharacterized conserved protein YbbK, DUF523 family</fullName>
    </submittedName>
</protein>
<evidence type="ECO:0000313" key="1">
    <source>
        <dbReference type="EMBL" id="VFK21713.1"/>
    </source>
</evidence>
<dbReference type="EMBL" id="CAADFP010000307">
    <property type="protein sequence ID" value="VFK34863.1"/>
    <property type="molecule type" value="Genomic_DNA"/>
</dbReference>
<organism evidence="2">
    <name type="scientific">Candidatus Kentrum sp. LPFa</name>
    <dbReference type="NCBI Taxonomy" id="2126335"/>
    <lineage>
        <taxon>Bacteria</taxon>
        <taxon>Pseudomonadati</taxon>
        <taxon>Pseudomonadota</taxon>
        <taxon>Gammaproteobacteria</taxon>
        <taxon>Candidatus Kentrum</taxon>
    </lineage>
</organism>
<name>A0A450Y004_9GAMM</name>